<accession>A0ABR2ZWE6</accession>
<keyword evidence="2" id="KW-0456">Lyase</keyword>
<evidence type="ECO:0000256" key="2">
    <source>
        <dbReference type="ARBA" id="ARBA00023239"/>
    </source>
</evidence>
<comment type="similarity">
    <text evidence="1">Belongs to the trichodiene synthase family.</text>
</comment>
<dbReference type="Proteomes" id="UP001437256">
    <property type="component" value="Unassembled WGS sequence"/>
</dbReference>
<keyword evidence="4" id="KW-1185">Reference proteome</keyword>
<comment type="caution">
    <text evidence="3">The sequence shown here is derived from an EMBL/GenBank/DDBJ whole genome shotgun (WGS) entry which is preliminary data.</text>
</comment>
<evidence type="ECO:0000256" key="1">
    <source>
        <dbReference type="ARBA" id="ARBA00007946"/>
    </source>
</evidence>
<reference evidence="3 4" key="1">
    <citation type="submission" date="2024-05" db="EMBL/GenBank/DDBJ databases">
        <title>A draft genome resource for the thread blight pathogen Marasmius tenuissimus strain MS-2.</title>
        <authorList>
            <person name="Yulfo-Soto G.E."/>
            <person name="Baruah I.K."/>
            <person name="Amoako-Attah I."/>
            <person name="Bukari Y."/>
            <person name="Meinhardt L.W."/>
            <person name="Bailey B.A."/>
            <person name="Cohen S.P."/>
        </authorList>
    </citation>
    <scope>NUCLEOTIDE SEQUENCE [LARGE SCALE GENOMIC DNA]</scope>
    <source>
        <strain evidence="3 4">MS-2</strain>
    </source>
</reference>
<sequence>MAVQQNFQIQPTSKADIIASIKPIFNDLFERCGVPDAGSTVHVLDQNLFDDAKEALSAEPFLLPSSMYPRFDAFLSTGVLVAQLAYPHLQHKFRIYVALYTALGAAVDDLSFETDSEFVESFNERFIQGLPQGHPVSEAFAVLTREAAVNYFNRPQAALITTCTLDFLASLSMDTAVRELENLADYPSFVDYWRMLSGLPKAFAVFVFPPDIPFASYVHTLPYISVYINGVNDVLSFYKEELAMDEDNYPSKFAKGSATLTKYDVIQRVVDDVVEADKITLKGLASNSQALDCWNTFRSAWVPFHVVCPRYRLRELYGKDEEKI</sequence>
<protein>
    <recommendedName>
        <fullName evidence="5">Trichodiene synthase</fullName>
    </recommendedName>
</protein>
<organism evidence="3 4">
    <name type="scientific">Marasmius tenuissimus</name>
    <dbReference type="NCBI Taxonomy" id="585030"/>
    <lineage>
        <taxon>Eukaryota</taxon>
        <taxon>Fungi</taxon>
        <taxon>Dikarya</taxon>
        <taxon>Basidiomycota</taxon>
        <taxon>Agaricomycotina</taxon>
        <taxon>Agaricomycetes</taxon>
        <taxon>Agaricomycetidae</taxon>
        <taxon>Agaricales</taxon>
        <taxon>Marasmiineae</taxon>
        <taxon>Marasmiaceae</taxon>
        <taxon>Marasmius</taxon>
    </lineage>
</organism>
<name>A0ABR2ZWE6_9AGAR</name>
<dbReference type="InterPro" id="IPR008949">
    <property type="entry name" value="Isoprenoid_synthase_dom_sf"/>
</dbReference>
<evidence type="ECO:0008006" key="5">
    <source>
        <dbReference type="Google" id="ProtNLM"/>
    </source>
</evidence>
<evidence type="ECO:0000313" key="4">
    <source>
        <dbReference type="Proteomes" id="UP001437256"/>
    </source>
</evidence>
<dbReference type="Gene3D" id="1.10.600.10">
    <property type="entry name" value="Farnesyl Diphosphate Synthase"/>
    <property type="match status" value="1"/>
</dbReference>
<gene>
    <name evidence="3" type="ORF">AAF712_007286</name>
</gene>
<dbReference type="Pfam" id="PF06330">
    <property type="entry name" value="TRI5"/>
    <property type="match status" value="1"/>
</dbReference>
<proteinExistence type="inferred from homology"/>
<evidence type="ECO:0000313" key="3">
    <source>
        <dbReference type="EMBL" id="KAL0065645.1"/>
    </source>
</evidence>
<dbReference type="EMBL" id="JBBXMP010000044">
    <property type="protein sequence ID" value="KAL0065645.1"/>
    <property type="molecule type" value="Genomic_DNA"/>
</dbReference>
<dbReference type="InterPro" id="IPR024652">
    <property type="entry name" value="Trichodiene_synth"/>
</dbReference>
<dbReference type="SUPFAM" id="SSF48576">
    <property type="entry name" value="Terpenoid synthases"/>
    <property type="match status" value="1"/>
</dbReference>